<sequence length="257" mass="27814">MSLPHAEGARALGSQLGAGREADVYGYGDAAVPKLYRPGFGGHRNETTALRSLDGHGVAPKLVEVVDCDGRTGLVVERLAGPDMLTHLRRRPWHVYAVARSLAEAHLAVHGVQAPAELADLREVLAARVRDAALPQHLLDFATRLLDGLPDGDRLCHGDYHPGNVLHAKDRTTVIDWGAATRGVAEADHARTLLLLRWADPLPSTPLLSRALIATGRSLLADAYGRAYRRDSPPLRHTRSWLVVHAAARLSEGIRAE</sequence>
<dbReference type="SUPFAM" id="SSF56112">
    <property type="entry name" value="Protein kinase-like (PK-like)"/>
    <property type="match status" value="1"/>
</dbReference>
<evidence type="ECO:0000313" key="2">
    <source>
        <dbReference type="EMBL" id="MDZ5490780.1"/>
    </source>
</evidence>
<protein>
    <submittedName>
        <fullName evidence="2">Phosphotransferase</fullName>
    </submittedName>
</protein>
<name>A0ABU5JDX8_9ACTN</name>
<evidence type="ECO:0000313" key="3">
    <source>
        <dbReference type="Proteomes" id="UP001290101"/>
    </source>
</evidence>
<dbReference type="RefSeq" id="WP_322440847.1">
    <property type="nucleotide sequence ID" value="NZ_JAXOTQ010000017.1"/>
</dbReference>
<accession>A0ABU5JDX8</accession>
<evidence type="ECO:0000259" key="1">
    <source>
        <dbReference type="Pfam" id="PF01636"/>
    </source>
</evidence>
<comment type="caution">
    <text evidence="2">The sequence shown here is derived from an EMBL/GenBank/DDBJ whole genome shotgun (WGS) entry which is preliminary data.</text>
</comment>
<dbReference type="Pfam" id="PF01636">
    <property type="entry name" value="APH"/>
    <property type="match status" value="1"/>
</dbReference>
<reference evidence="2 3" key="1">
    <citation type="submission" date="2023-12" db="EMBL/GenBank/DDBJ databases">
        <title>Micromonospora sp. nov., isolated from Atacama Desert.</title>
        <authorList>
            <person name="Carro L."/>
            <person name="Golinska P."/>
            <person name="Klenk H.-P."/>
            <person name="Goodfellow M."/>
        </authorList>
    </citation>
    <scope>NUCLEOTIDE SEQUENCE [LARGE SCALE GENOMIC DNA]</scope>
    <source>
        <strain evidence="2 3">4G53</strain>
    </source>
</reference>
<feature type="domain" description="Aminoglycoside phosphotransferase" evidence="1">
    <location>
        <begin position="15"/>
        <end position="214"/>
    </location>
</feature>
<organism evidence="2 3">
    <name type="scientific">Micromonospora sicca</name>
    <dbReference type="NCBI Taxonomy" id="2202420"/>
    <lineage>
        <taxon>Bacteria</taxon>
        <taxon>Bacillati</taxon>
        <taxon>Actinomycetota</taxon>
        <taxon>Actinomycetes</taxon>
        <taxon>Micromonosporales</taxon>
        <taxon>Micromonosporaceae</taxon>
        <taxon>Micromonospora</taxon>
    </lineage>
</organism>
<dbReference type="EMBL" id="JAXOTQ010000017">
    <property type="protein sequence ID" value="MDZ5490780.1"/>
    <property type="molecule type" value="Genomic_DNA"/>
</dbReference>
<dbReference type="Gene3D" id="3.90.1200.10">
    <property type="match status" value="1"/>
</dbReference>
<proteinExistence type="predicted"/>
<dbReference type="Proteomes" id="UP001290101">
    <property type="component" value="Unassembled WGS sequence"/>
</dbReference>
<dbReference type="InterPro" id="IPR011009">
    <property type="entry name" value="Kinase-like_dom_sf"/>
</dbReference>
<gene>
    <name evidence="2" type="ORF">U2F25_15100</name>
</gene>
<keyword evidence="3" id="KW-1185">Reference proteome</keyword>
<dbReference type="InterPro" id="IPR002575">
    <property type="entry name" value="Aminoglycoside_PTrfase"/>
</dbReference>